<gene>
    <name evidence="3" type="ORF">METESE_22110</name>
</gene>
<dbReference type="InterPro" id="IPR045175">
    <property type="entry name" value="M28_fam"/>
</dbReference>
<evidence type="ECO:0000259" key="2">
    <source>
        <dbReference type="PROSITE" id="PS50106"/>
    </source>
</evidence>
<dbReference type="KEGG" id="msea:METESE_22110"/>
<dbReference type="RefSeq" id="WP_316410203.1">
    <property type="nucleotide sequence ID" value="NZ_AP027081.1"/>
</dbReference>
<dbReference type="PANTHER" id="PTHR12147:SF26">
    <property type="entry name" value="PEPTIDASE M28 DOMAIN-CONTAINING PROTEIN"/>
    <property type="match status" value="1"/>
</dbReference>
<dbReference type="Proteomes" id="UP001228113">
    <property type="component" value="Chromosome"/>
</dbReference>
<dbReference type="Gene3D" id="3.40.630.10">
    <property type="entry name" value="Zn peptidases"/>
    <property type="match status" value="1"/>
</dbReference>
<feature type="region of interest" description="Disordered" evidence="1">
    <location>
        <begin position="277"/>
        <end position="298"/>
    </location>
</feature>
<organism evidence="3 4">
    <name type="scientific">Mesoterricola sediminis</name>
    <dbReference type="NCBI Taxonomy" id="2927980"/>
    <lineage>
        <taxon>Bacteria</taxon>
        <taxon>Pseudomonadati</taxon>
        <taxon>Acidobacteriota</taxon>
        <taxon>Holophagae</taxon>
        <taxon>Holophagales</taxon>
        <taxon>Holophagaceae</taxon>
        <taxon>Mesoterricola</taxon>
    </lineage>
</organism>
<accession>A0AA48HFF5</accession>
<evidence type="ECO:0000313" key="3">
    <source>
        <dbReference type="EMBL" id="BDU77253.1"/>
    </source>
</evidence>
<dbReference type="Pfam" id="PF13180">
    <property type="entry name" value="PDZ_2"/>
    <property type="match status" value="1"/>
</dbReference>
<name>A0AA48HFF5_9BACT</name>
<dbReference type="GO" id="GO:0006508">
    <property type="term" value="P:proteolysis"/>
    <property type="evidence" value="ECO:0007669"/>
    <property type="project" value="InterPro"/>
</dbReference>
<dbReference type="AlphaFoldDB" id="A0AA48HFF5"/>
<protein>
    <recommendedName>
        <fullName evidence="2">PDZ domain-containing protein</fullName>
    </recommendedName>
</protein>
<dbReference type="Gene3D" id="3.50.30.30">
    <property type="match status" value="1"/>
</dbReference>
<dbReference type="PROSITE" id="PS50106">
    <property type="entry name" value="PDZ"/>
    <property type="match status" value="1"/>
</dbReference>
<dbReference type="EMBL" id="AP027081">
    <property type="protein sequence ID" value="BDU77253.1"/>
    <property type="molecule type" value="Genomic_DNA"/>
</dbReference>
<dbReference type="InterPro" id="IPR007484">
    <property type="entry name" value="Peptidase_M28"/>
</dbReference>
<dbReference type="InterPro" id="IPR036034">
    <property type="entry name" value="PDZ_sf"/>
</dbReference>
<dbReference type="SUPFAM" id="SSF53187">
    <property type="entry name" value="Zn-dependent exopeptidases"/>
    <property type="match status" value="1"/>
</dbReference>
<dbReference type="Gene3D" id="2.30.42.10">
    <property type="match status" value="1"/>
</dbReference>
<dbReference type="SUPFAM" id="SSF50156">
    <property type="entry name" value="PDZ domain-like"/>
    <property type="match status" value="1"/>
</dbReference>
<feature type="domain" description="PDZ" evidence="2">
    <location>
        <begin position="468"/>
        <end position="554"/>
    </location>
</feature>
<sequence>MRALLLSGLTLCLAAEPPAVARMRQDLTVLASPALAGRGNGDPGLERAVAYVARAYRKLGLRPKVQRYAWIARVKRTEAAAVLGGRPLTWGRDVEALGYSAGADLKALPLRFVGCGLRAGAYDDLGDLKGRAAVIFRRLPEAAAFAQVKRAETALLSRIRACEAAGAAAILLVEEGDAPRTLGREEGPTELHLPILSLPARTLAPWLDLPALRARLVETGLPQTSEPGATLDLKLALAREEVQLPNLAVLLPGRNPKLRDQIIAVGAHLDHLGHGERHSAAGEAGRGQIHPGADDNGSGSVMTLELARRFKRQRPARPILFLHFSGEEEGLLGSAAWTRNPTVPLAQIKFMVNLDMVGRLDKARPTLLMGGLGAPKAALERARTFAPEGLALGTDVGAAVGGSDHMSFSASKIPTFFFFSGLHQDYHKPTDTADRIDYDGMARVEAMVARVVQDLADSAEVPAFDPETAKVQSARDASPMGVSLGILPDFTENKAGFRITDTSRGSAAEAAGLKGGDIIIRIGDAPVKGIYDYMAALTGRKPGDKVLIRWLRDGVEMQAEATLKGR</sequence>
<evidence type="ECO:0000256" key="1">
    <source>
        <dbReference type="SAM" id="MobiDB-lite"/>
    </source>
</evidence>
<dbReference type="SMART" id="SM00228">
    <property type="entry name" value="PDZ"/>
    <property type="match status" value="1"/>
</dbReference>
<keyword evidence="4" id="KW-1185">Reference proteome</keyword>
<dbReference type="GO" id="GO:0008235">
    <property type="term" value="F:metalloexopeptidase activity"/>
    <property type="evidence" value="ECO:0007669"/>
    <property type="project" value="InterPro"/>
</dbReference>
<dbReference type="PANTHER" id="PTHR12147">
    <property type="entry name" value="METALLOPEPTIDASE M28 FAMILY MEMBER"/>
    <property type="match status" value="1"/>
</dbReference>
<dbReference type="InterPro" id="IPR001478">
    <property type="entry name" value="PDZ"/>
</dbReference>
<proteinExistence type="predicted"/>
<dbReference type="Pfam" id="PF04389">
    <property type="entry name" value="Peptidase_M28"/>
    <property type="match status" value="1"/>
</dbReference>
<reference evidence="3" key="1">
    <citation type="journal article" date="2023" name="Int. J. Syst. Evol. Microbiol.">
        <title>Mesoterricola silvestris gen. nov., sp. nov., Mesoterricola sediminis sp. nov., Geothrix oryzae sp. nov., Geothrix edaphica sp. nov., Geothrix rubra sp. nov., and Geothrix limicola sp. nov., six novel members of Acidobacteriota isolated from soils.</title>
        <authorList>
            <person name="Itoh H."/>
            <person name="Sugisawa Y."/>
            <person name="Mise K."/>
            <person name="Xu Z."/>
            <person name="Kuniyasu M."/>
            <person name="Ushijima N."/>
            <person name="Kawano K."/>
            <person name="Kobayashi E."/>
            <person name="Shiratori Y."/>
            <person name="Masuda Y."/>
            <person name="Senoo K."/>
        </authorList>
    </citation>
    <scope>NUCLEOTIDE SEQUENCE</scope>
    <source>
        <strain evidence="3">W786</strain>
    </source>
</reference>
<evidence type="ECO:0000313" key="4">
    <source>
        <dbReference type="Proteomes" id="UP001228113"/>
    </source>
</evidence>